<dbReference type="GO" id="GO:0006508">
    <property type="term" value="P:proteolysis"/>
    <property type="evidence" value="ECO:0007669"/>
    <property type="project" value="UniProtKB-KW"/>
</dbReference>
<evidence type="ECO:0000256" key="1">
    <source>
        <dbReference type="SAM" id="MobiDB-lite"/>
    </source>
</evidence>
<feature type="region of interest" description="Disordered" evidence="1">
    <location>
        <begin position="162"/>
        <end position="185"/>
    </location>
</feature>
<dbReference type="GeneID" id="300083418"/>
<name>A0ABY5A5S9_9GAMM</name>
<dbReference type="RefSeq" id="WP_129482958.1">
    <property type="nucleotide sequence ID" value="NZ_CP099397.1"/>
</dbReference>
<evidence type="ECO:0000256" key="2">
    <source>
        <dbReference type="SAM" id="SignalP"/>
    </source>
</evidence>
<gene>
    <name evidence="3" type="ORF">L1F06_020585</name>
</gene>
<keyword evidence="3" id="KW-0378">Hydrolase</keyword>
<keyword evidence="4" id="KW-1185">Reference proteome</keyword>
<feature type="chain" id="PRO_5045425543" evidence="2">
    <location>
        <begin position="18"/>
        <end position="185"/>
    </location>
</feature>
<feature type="signal peptide" evidence="2">
    <location>
        <begin position="1"/>
        <end position="17"/>
    </location>
</feature>
<evidence type="ECO:0000313" key="3">
    <source>
        <dbReference type="EMBL" id="USR39041.1"/>
    </source>
</evidence>
<dbReference type="Proteomes" id="UP001054897">
    <property type="component" value="Chromosome"/>
</dbReference>
<accession>A0ABY5A5S9</accession>
<keyword evidence="3" id="KW-0645">Protease</keyword>
<dbReference type="Pfam" id="PF06037">
    <property type="entry name" value="DUF922"/>
    <property type="match status" value="1"/>
</dbReference>
<dbReference type="InterPro" id="IPR010321">
    <property type="entry name" value="DUF922"/>
</dbReference>
<organism evidence="3 4">
    <name type="scientific">Ectopseudomonas hydrolytica</name>
    <dbReference type="NCBI Taxonomy" id="2493633"/>
    <lineage>
        <taxon>Bacteria</taxon>
        <taxon>Pseudomonadati</taxon>
        <taxon>Pseudomonadota</taxon>
        <taxon>Gammaproteobacteria</taxon>
        <taxon>Pseudomonadales</taxon>
        <taxon>Pseudomonadaceae</taxon>
        <taxon>Ectopseudomonas</taxon>
    </lineage>
</organism>
<dbReference type="GO" id="GO:0008233">
    <property type="term" value="F:peptidase activity"/>
    <property type="evidence" value="ECO:0007669"/>
    <property type="project" value="UniProtKB-KW"/>
</dbReference>
<dbReference type="EMBL" id="CP099397">
    <property type="protein sequence ID" value="USR39041.1"/>
    <property type="molecule type" value="Genomic_DNA"/>
</dbReference>
<evidence type="ECO:0000313" key="4">
    <source>
        <dbReference type="Proteomes" id="UP001054897"/>
    </source>
</evidence>
<reference evidence="3" key="1">
    <citation type="submission" date="2022-06" db="EMBL/GenBank/DDBJ databases">
        <title>Complete genome of Pseudomonas hydrolytica DSWY01T.</title>
        <authorList>
            <person name="Jung J."/>
            <person name="Jeon C.O."/>
        </authorList>
    </citation>
    <scope>NUCLEOTIDE SEQUENCE</scope>
    <source>
        <strain evidence="3">DSWY01</strain>
    </source>
</reference>
<sequence>MKQALLLLLVLASAAQAEVLDRLHYRYYDAHLHSGESLSQALAQASPIREQGQVFHGYTRWRVDWRFWWQEERDGRCRITLTRTRLDTEITLPRLAGGDAQQRQRFEQYLAALREHELGHYHIGQAAAAEIDAVLLDTPEYPSCNELQRQANQRANAVLQRHVQDERRYDRDTGHGRSQGAWLTD</sequence>
<protein>
    <submittedName>
        <fullName evidence="3">DUF922 domain-containing Zn-dependent protease</fullName>
    </submittedName>
</protein>
<proteinExistence type="predicted"/>
<feature type="compositionally biased region" description="Basic and acidic residues" evidence="1">
    <location>
        <begin position="162"/>
        <end position="175"/>
    </location>
</feature>
<keyword evidence="2" id="KW-0732">Signal</keyword>